<dbReference type="AlphaFoldDB" id="A6GE95"/>
<dbReference type="RefSeq" id="WP_006975035.1">
    <property type="nucleotide sequence ID" value="NZ_ABCS01000080.1"/>
</dbReference>
<dbReference type="SUPFAM" id="SSF51219">
    <property type="entry name" value="TRAP-like"/>
    <property type="match status" value="1"/>
</dbReference>
<dbReference type="InterPro" id="IPR016031">
    <property type="entry name" value="Trp_RNA-bd_attenuator-like_dom"/>
</dbReference>
<accession>A6GE95</accession>
<keyword evidence="2" id="KW-1185">Reference proteome</keyword>
<dbReference type="eggNOG" id="COG2013">
    <property type="taxonomic scope" value="Bacteria"/>
</dbReference>
<protein>
    <recommendedName>
        <fullName evidence="3">TIGR00266 family protein</fullName>
    </recommendedName>
</protein>
<dbReference type="PANTHER" id="PTHR43657">
    <property type="entry name" value="TRYPTOPHAN RNA-BINDING ATTENUATOR PROTEIN-LIKE PROTEIN"/>
    <property type="match status" value="1"/>
</dbReference>
<dbReference type="STRING" id="391625.PPSIR1_34772"/>
<reference evidence="1 2" key="1">
    <citation type="submission" date="2007-06" db="EMBL/GenBank/DDBJ databases">
        <authorList>
            <person name="Shimkets L."/>
            <person name="Ferriera S."/>
            <person name="Johnson J."/>
            <person name="Kravitz S."/>
            <person name="Beeson K."/>
            <person name="Sutton G."/>
            <person name="Rogers Y.-H."/>
            <person name="Friedman R."/>
            <person name="Frazier M."/>
            <person name="Venter J.C."/>
        </authorList>
    </citation>
    <scope>NUCLEOTIDE SEQUENCE [LARGE SCALE GENOMIC DNA]</scope>
    <source>
        <strain evidence="1 2">SIR-1</strain>
    </source>
</reference>
<name>A6GE95_9BACT</name>
<proteinExistence type="predicted"/>
<sequence>MQHQIEHGPAFAWLKVQLAPNEMLQAEAGAMVRQTPGLQMDTRLNAGRNAGFFAKVKAFFAAFARKFLGGETMFVNDFHGAQGGEVVLAPSLSGQIMHQQLDGQRTLFIQSSAYLASTGTVDTKLRFGGFKSMIGGEGMVLQECTGQGDVWINSYGGITEVPVNGTFIVDTGHIVAFDGNMTFKVKAAGSSGGFSLKSFLFSGEGLVCEFSGTGRVWIQSRNLGALVGWITPYLS</sequence>
<dbReference type="Proteomes" id="UP000005801">
    <property type="component" value="Unassembled WGS sequence"/>
</dbReference>
<dbReference type="InterPro" id="IPR036983">
    <property type="entry name" value="AIM24_sf"/>
</dbReference>
<comment type="caution">
    <text evidence="1">The sequence shown here is derived from an EMBL/GenBank/DDBJ whole genome shotgun (WGS) entry which is preliminary data.</text>
</comment>
<dbReference type="Pfam" id="PF01987">
    <property type="entry name" value="AIM24"/>
    <property type="match status" value="1"/>
</dbReference>
<organism evidence="1 2">
    <name type="scientific">Plesiocystis pacifica SIR-1</name>
    <dbReference type="NCBI Taxonomy" id="391625"/>
    <lineage>
        <taxon>Bacteria</taxon>
        <taxon>Pseudomonadati</taxon>
        <taxon>Myxococcota</taxon>
        <taxon>Polyangia</taxon>
        <taxon>Nannocystales</taxon>
        <taxon>Nannocystaceae</taxon>
        <taxon>Plesiocystis</taxon>
    </lineage>
</organism>
<evidence type="ECO:0000313" key="2">
    <source>
        <dbReference type="Proteomes" id="UP000005801"/>
    </source>
</evidence>
<evidence type="ECO:0000313" key="1">
    <source>
        <dbReference type="EMBL" id="EDM75813.1"/>
    </source>
</evidence>
<dbReference type="Gene3D" id="3.60.160.10">
    <property type="entry name" value="Mitochondrial biogenesis AIM24"/>
    <property type="match status" value="1"/>
</dbReference>
<dbReference type="PANTHER" id="PTHR43657:SF1">
    <property type="entry name" value="ALTERED INHERITANCE OF MITOCHONDRIA PROTEIN 24, MITOCHONDRIAL"/>
    <property type="match status" value="1"/>
</dbReference>
<evidence type="ECO:0008006" key="3">
    <source>
        <dbReference type="Google" id="ProtNLM"/>
    </source>
</evidence>
<dbReference type="InterPro" id="IPR002838">
    <property type="entry name" value="AIM24"/>
</dbReference>
<dbReference type="EMBL" id="ABCS01000080">
    <property type="protein sequence ID" value="EDM75813.1"/>
    <property type="molecule type" value="Genomic_DNA"/>
</dbReference>
<dbReference type="NCBIfam" id="TIGR00266">
    <property type="entry name" value="TIGR00266 family protein"/>
    <property type="match status" value="1"/>
</dbReference>
<gene>
    <name evidence="1" type="ORF">PPSIR1_34772</name>
</gene>
<dbReference type="OrthoDB" id="9779518at2"/>